<evidence type="ECO:0000313" key="1">
    <source>
        <dbReference type="EMBL" id="MDR6783769.1"/>
    </source>
</evidence>
<dbReference type="Proteomes" id="UP001246858">
    <property type="component" value="Unassembled WGS sequence"/>
</dbReference>
<reference evidence="1" key="1">
    <citation type="submission" date="2023-07" db="EMBL/GenBank/DDBJ databases">
        <title>Sorghum-associated microbial communities from plants grown in Nebraska, USA.</title>
        <authorList>
            <person name="Schachtman D."/>
        </authorList>
    </citation>
    <scope>NUCLEOTIDE SEQUENCE</scope>
    <source>
        <strain evidence="1">2697</strain>
    </source>
</reference>
<protein>
    <submittedName>
        <fullName evidence="1">Uncharacterized protein</fullName>
    </submittedName>
</protein>
<keyword evidence="2" id="KW-1185">Reference proteome</keyword>
<proteinExistence type="predicted"/>
<sequence length="88" mass="9571">MKRVIFSVLVAIVVTTGAFATISAPAVKQAENVYTYYLDGECDKPVYCSPEYAGPVCSQEFQGRVVYDSEGCFAGHEVTTILGRKPLN</sequence>
<accession>A0ACC6KWY9</accession>
<evidence type="ECO:0000313" key="2">
    <source>
        <dbReference type="Proteomes" id="UP001246858"/>
    </source>
</evidence>
<comment type="caution">
    <text evidence="1">The sequence shown here is derived from an EMBL/GenBank/DDBJ whole genome shotgun (WGS) entry which is preliminary data.</text>
</comment>
<dbReference type="EMBL" id="JAVDTF010000002">
    <property type="protein sequence ID" value="MDR6783769.1"/>
    <property type="molecule type" value="Genomic_DNA"/>
</dbReference>
<name>A0ACC6KWY9_9SPHI</name>
<organism evidence="1 2">
    <name type="scientific">Pedobacter africanus</name>
    <dbReference type="NCBI Taxonomy" id="151894"/>
    <lineage>
        <taxon>Bacteria</taxon>
        <taxon>Pseudomonadati</taxon>
        <taxon>Bacteroidota</taxon>
        <taxon>Sphingobacteriia</taxon>
        <taxon>Sphingobacteriales</taxon>
        <taxon>Sphingobacteriaceae</taxon>
        <taxon>Pedobacter</taxon>
    </lineage>
</organism>
<gene>
    <name evidence="1" type="ORF">J2X78_002334</name>
</gene>